<dbReference type="RefSeq" id="WP_021726931.1">
    <property type="nucleotide sequence ID" value="NZ_AWEZ01000063.1"/>
</dbReference>
<name>U2V1W1_9ACTN</name>
<dbReference type="Pfam" id="PF12401">
    <property type="entry name" value="FhaA_N"/>
    <property type="match status" value="1"/>
</dbReference>
<feature type="compositionally biased region" description="Acidic residues" evidence="2">
    <location>
        <begin position="246"/>
        <end position="256"/>
    </location>
</feature>
<sequence>MKLLKTFESRMSDVFGEAPQGFTAPFSLKKLAKRTVREMEGETFVVDGVDTAPALFTLLVSPTDDTALRPLYSKLTKEIVSFVEAQAKARSYVFVGRPLARFMVDPSLRSGRFAVFAENVDARTLTRLRDEEEAFLSSSLGLGGAAAAPRDGEGASDYLRSHARSERRPRTMPAVAEPKDDQEPLEPAVSLDDDPYVAPAPQDGLVDLGIDADVSKTPMERGEASDASAGLAVLPNDVVQDALQDPYDDASGEGEPEERAPEPDGLPGAPVRPARPSHLAPPADSHPVAVPATQRRNVPLVNQQRQSPVAGRAADGPSCMLVDHQTGRTYRGVAPETIVGRERTPGGIVIHDPNVSRRHAELSYDGHSWHIRDLGSTNGTLVNDVDVDVCTLRDGDLITLGLTNLVFQEEAR</sequence>
<dbReference type="InterPro" id="IPR022128">
    <property type="entry name" value="FhaA_N"/>
</dbReference>
<dbReference type="InterPro" id="IPR050923">
    <property type="entry name" value="Cell_Proc_Reg/RNA_Proc"/>
</dbReference>
<keyword evidence="1" id="KW-0597">Phosphoprotein</keyword>
<gene>
    <name evidence="4" type="ORF">HMPREF1316_2610</name>
</gene>
<dbReference type="Pfam" id="PF00498">
    <property type="entry name" value="FHA"/>
    <property type="match status" value="1"/>
</dbReference>
<evidence type="ECO:0000259" key="3">
    <source>
        <dbReference type="PROSITE" id="PS50006"/>
    </source>
</evidence>
<dbReference type="SUPFAM" id="SSF49879">
    <property type="entry name" value="SMAD/FHA domain"/>
    <property type="match status" value="1"/>
</dbReference>
<dbReference type="PATRIC" id="fig|1125712.3.peg.2040"/>
<feature type="domain" description="FHA" evidence="3">
    <location>
        <begin position="337"/>
        <end position="387"/>
    </location>
</feature>
<comment type="caution">
    <text evidence="4">The sequence shown here is derived from an EMBL/GenBank/DDBJ whole genome shotgun (WGS) entry which is preliminary data.</text>
</comment>
<feature type="region of interest" description="Disordered" evidence="2">
    <location>
        <begin position="142"/>
        <end position="195"/>
    </location>
</feature>
<evidence type="ECO:0000313" key="4">
    <source>
        <dbReference type="EMBL" id="ERL06676.1"/>
    </source>
</evidence>
<protein>
    <submittedName>
        <fullName evidence="4">PF12401 family protein</fullName>
    </submittedName>
</protein>
<evidence type="ECO:0000256" key="1">
    <source>
        <dbReference type="ARBA" id="ARBA00022553"/>
    </source>
</evidence>
<dbReference type="InterPro" id="IPR000253">
    <property type="entry name" value="FHA_dom"/>
</dbReference>
<dbReference type="Proteomes" id="UP000016638">
    <property type="component" value="Unassembled WGS sequence"/>
</dbReference>
<feature type="compositionally biased region" description="Basic and acidic residues" evidence="2">
    <location>
        <begin position="159"/>
        <end position="169"/>
    </location>
</feature>
<dbReference type="CDD" id="cd00060">
    <property type="entry name" value="FHA"/>
    <property type="match status" value="1"/>
</dbReference>
<dbReference type="eggNOG" id="COG1716">
    <property type="taxonomic scope" value="Bacteria"/>
</dbReference>
<dbReference type="InterPro" id="IPR008984">
    <property type="entry name" value="SMAD_FHA_dom_sf"/>
</dbReference>
<dbReference type="Gene3D" id="3.30.2320.60">
    <property type="entry name" value="FhaA, phosphopeptide-binding domain (DUF3662)"/>
    <property type="match status" value="1"/>
</dbReference>
<dbReference type="SMART" id="SM00240">
    <property type="entry name" value="FHA"/>
    <property type="match status" value="1"/>
</dbReference>
<evidence type="ECO:0000313" key="5">
    <source>
        <dbReference type="Proteomes" id="UP000016638"/>
    </source>
</evidence>
<dbReference type="STRING" id="1125712.HMPREF1316_2610"/>
<feature type="region of interest" description="Disordered" evidence="2">
    <location>
        <begin position="244"/>
        <end position="289"/>
    </location>
</feature>
<reference evidence="4 5" key="1">
    <citation type="submission" date="2013-08" db="EMBL/GenBank/DDBJ databases">
        <authorList>
            <person name="Durkin A.S."/>
            <person name="Haft D.R."/>
            <person name="McCorrison J."/>
            <person name="Torralba M."/>
            <person name="Gillis M."/>
            <person name="Haft D.H."/>
            <person name="Methe B."/>
            <person name="Sutton G."/>
            <person name="Nelson K.E."/>
        </authorList>
    </citation>
    <scope>NUCLEOTIDE SEQUENCE [LARGE SCALE GENOMIC DNA]</scope>
    <source>
        <strain evidence="4 5">F0195</strain>
    </source>
</reference>
<dbReference type="AlphaFoldDB" id="U2V1W1"/>
<accession>U2V1W1</accession>
<dbReference type="Gene3D" id="2.60.200.20">
    <property type="match status" value="1"/>
</dbReference>
<keyword evidence="5" id="KW-1185">Reference proteome</keyword>
<organism evidence="4 5">
    <name type="scientific">Olsenella profusa F0195</name>
    <dbReference type="NCBI Taxonomy" id="1125712"/>
    <lineage>
        <taxon>Bacteria</taxon>
        <taxon>Bacillati</taxon>
        <taxon>Actinomycetota</taxon>
        <taxon>Coriobacteriia</taxon>
        <taxon>Coriobacteriales</taxon>
        <taxon>Atopobiaceae</taxon>
        <taxon>Olsenella</taxon>
    </lineage>
</organism>
<evidence type="ECO:0000256" key="2">
    <source>
        <dbReference type="SAM" id="MobiDB-lite"/>
    </source>
</evidence>
<dbReference type="PANTHER" id="PTHR23308">
    <property type="entry name" value="NUCLEAR INHIBITOR OF PROTEIN PHOSPHATASE-1"/>
    <property type="match status" value="1"/>
</dbReference>
<dbReference type="EMBL" id="AWEZ01000063">
    <property type="protein sequence ID" value="ERL06676.1"/>
    <property type="molecule type" value="Genomic_DNA"/>
</dbReference>
<dbReference type="PROSITE" id="PS50006">
    <property type="entry name" value="FHA_DOMAIN"/>
    <property type="match status" value="1"/>
</dbReference>
<dbReference type="OrthoDB" id="151099at2"/>
<proteinExistence type="predicted"/>
<dbReference type="InterPro" id="IPR042287">
    <property type="entry name" value="FhaA_N_sf"/>
</dbReference>